<evidence type="ECO:0008006" key="2">
    <source>
        <dbReference type="Google" id="ProtNLM"/>
    </source>
</evidence>
<sequence>MAYCPKKLIQHGYSFDFTDATVVEWIATDVSSDSQNQRFILADEHISDSLHRAVPAIYADVVDVAAAIHFADRLSVRGSGNHGWARELKLKVPVRCLDQWLSAPLRDALFSALRFITQDHWQLDFYQRVNPGRSSETQEHLFTGQGDEDCEVCLYSGGLDSFAGLAAAVSRRPDSRFLCVSVTGNFRQRQRQREQLALLQRTFQTKVTHIPVEYRLVKAEQGRQERTRRTHGLLFLLIGGVAALIAGRSQLKIYENGIGAINLPFDGSQIGIDNSRSVNPITLFLVSRVLTLIAEKPFSIQNECLYLTKAEMCRDSAVKKAAVGIRSTFSCDGFPVRRRQYAQCGFCTSCVLRRQALEASAMSVHDADDYGCDLTTDRPFLSHHLRGLRAMNIQRARFEEAFRSSDPWTALTFAFPELRRAADALSVGENPGEVRARLIHLYQQHVEDWRNFSAVKNLESQPMLSVA</sequence>
<proteinExistence type="predicted"/>
<protein>
    <recommendedName>
        <fullName evidence="2">7-cyano-7-deazaguanine synthase</fullName>
    </recommendedName>
</protein>
<name>E6PY08_9ZZZZ</name>
<dbReference type="EMBL" id="CABN01000055">
    <property type="protein sequence ID" value="CBH99817.1"/>
    <property type="molecule type" value="Genomic_DNA"/>
</dbReference>
<dbReference type="SUPFAM" id="SSF52402">
    <property type="entry name" value="Adenine nucleotide alpha hydrolases-like"/>
    <property type="match status" value="1"/>
</dbReference>
<dbReference type="InterPro" id="IPR014729">
    <property type="entry name" value="Rossmann-like_a/b/a_fold"/>
</dbReference>
<organism evidence="1">
    <name type="scientific">mine drainage metagenome</name>
    <dbReference type="NCBI Taxonomy" id="410659"/>
    <lineage>
        <taxon>unclassified sequences</taxon>
        <taxon>metagenomes</taxon>
        <taxon>ecological metagenomes</taxon>
    </lineage>
</organism>
<reference evidence="1" key="1">
    <citation type="submission" date="2009-10" db="EMBL/GenBank/DDBJ databases">
        <title>Diversity of trophic interactions inside an arsenic-rich microbial ecosystem.</title>
        <authorList>
            <person name="Bertin P.N."/>
            <person name="Heinrich-Salmeron A."/>
            <person name="Pelletier E."/>
            <person name="Goulhen-Chollet F."/>
            <person name="Arsene-Ploetze F."/>
            <person name="Gallien S."/>
            <person name="Calteau A."/>
            <person name="Vallenet D."/>
            <person name="Casiot C."/>
            <person name="Chane-Woon-Ming B."/>
            <person name="Giloteaux L."/>
            <person name="Barakat M."/>
            <person name="Bonnefoy V."/>
            <person name="Bruneel O."/>
            <person name="Chandler M."/>
            <person name="Cleiss J."/>
            <person name="Duran R."/>
            <person name="Elbaz-Poulichet F."/>
            <person name="Fonknechten N."/>
            <person name="Lauga B."/>
            <person name="Mornico D."/>
            <person name="Ortet P."/>
            <person name="Schaeffer C."/>
            <person name="Siguier P."/>
            <person name="Alexander Thil Smith A."/>
            <person name="Van Dorsselaer A."/>
            <person name="Weissenbach J."/>
            <person name="Medigue C."/>
            <person name="Le Paslier D."/>
        </authorList>
    </citation>
    <scope>NUCLEOTIDE SEQUENCE</scope>
</reference>
<accession>E6PY08</accession>
<dbReference type="Gene3D" id="3.40.50.620">
    <property type="entry name" value="HUPs"/>
    <property type="match status" value="1"/>
</dbReference>
<comment type="caution">
    <text evidence="1">The sequence shown here is derived from an EMBL/GenBank/DDBJ whole genome shotgun (WGS) entry which is preliminary data.</text>
</comment>
<evidence type="ECO:0000313" key="1">
    <source>
        <dbReference type="EMBL" id="CBH99817.1"/>
    </source>
</evidence>
<gene>
    <name evidence="1" type="ORF">CARN3_0773</name>
</gene>
<dbReference type="AlphaFoldDB" id="E6PY08"/>